<gene>
    <name evidence="2" type="ORF">PCOS0759_LOCUS1357</name>
</gene>
<dbReference type="AlphaFoldDB" id="A0A7S1KMF2"/>
<protein>
    <submittedName>
        <fullName evidence="2">Uncharacterized protein</fullName>
    </submittedName>
</protein>
<name>A0A7S1KMF2_9EUKA</name>
<evidence type="ECO:0000256" key="1">
    <source>
        <dbReference type="SAM" id="MobiDB-lite"/>
    </source>
</evidence>
<organism evidence="2">
    <name type="scientific">Percolomonas cosmopolitus</name>
    <dbReference type="NCBI Taxonomy" id="63605"/>
    <lineage>
        <taxon>Eukaryota</taxon>
        <taxon>Discoba</taxon>
        <taxon>Heterolobosea</taxon>
        <taxon>Tetramitia</taxon>
        <taxon>Eutetramitia</taxon>
        <taxon>Percolomonadidae</taxon>
        <taxon>Percolomonas</taxon>
    </lineage>
</organism>
<accession>A0A7S1KMF2</accession>
<feature type="compositionally biased region" description="Polar residues" evidence="1">
    <location>
        <begin position="93"/>
        <end position="107"/>
    </location>
</feature>
<reference evidence="2" key="1">
    <citation type="submission" date="2021-01" db="EMBL/GenBank/DDBJ databases">
        <authorList>
            <person name="Corre E."/>
            <person name="Pelletier E."/>
            <person name="Niang G."/>
            <person name="Scheremetjew M."/>
            <person name="Finn R."/>
            <person name="Kale V."/>
            <person name="Holt S."/>
            <person name="Cochrane G."/>
            <person name="Meng A."/>
            <person name="Brown T."/>
            <person name="Cohen L."/>
        </authorList>
    </citation>
    <scope>NUCLEOTIDE SEQUENCE</scope>
    <source>
        <strain evidence="2">WS</strain>
    </source>
</reference>
<evidence type="ECO:0000313" key="2">
    <source>
        <dbReference type="EMBL" id="CAD9078125.1"/>
    </source>
</evidence>
<feature type="region of interest" description="Disordered" evidence="1">
    <location>
        <begin position="86"/>
        <end position="109"/>
    </location>
</feature>
<sequence>MPSAAKSLIQKSLSKQPVRSYSLIANGPAMHKNDQHPLHAAHASELKNVNIDQNQGDNTLKASSIPLSHPQLPHMSSKLPYVHPTASDRYYSPPTTESHPFSQQEPTHVTEKRDFKHFQYEYTRSGLSSSLPGTSPKYLDPHNMHTQWATYEEAMRRKNDPKRSPGESWRIPSFKVYRTQRKHDVFNFSNSNICVIDALKYNNGPALLRLNGGEGDMRVQIFRQMEEASKNKDIEETFRLYGEFHGHFPNEPRSTYMGNMLLELCQGQHPSRVRFLMTQHFTWNVYRQEEEQMLAPQNLETFRLALAAFASTGFYQELEKYFQYSWRFFGQDLVAYHILLRNVMGAPDGIFMKWFKQLFQTNLGNGGSRNPRKIQPTLETWKMLMLYQGGTGNYKNAMNIYNHLKAFHMFKHGWERIEKELTYTYNTAVIQSRTLTRAKRRRYLPLLGDYYNAADASVLPRFPEDAETAILYPTYSFEVDDLIESNPLESNDLTKLNADKNMMFDIDFHLLHRDGFQENPYKVIKYFKKNIRWTTDPSEHHKTTIYANKILRALLKRDVSLGYQFLLMNYDLKRPDLIKNALRKQKYDAQWLMRYPRTAKYEARSKNVSKYWKARKNKLRTFLEAKEALIMAPNSTERKRLSQKGLTFAKIKPNEATYAMLLYQAYRVHRHLPKFRTEETAKEIAKQRKLVEKKIALAQSESERQELAVELDTVSFPVAMEGSPIVWAYLSDLGVQSVEGGRYTTLAGYFEKLYGVKPIPGVWFHGTQLDKDNKRTWKRSGDNVRTTSNKELYGKKIDDQKKRPLWIKKMMKKWA</sequence>
<proteinExistence type="predicted"/>
<dbReference type="EMBL" id="HBGD01001632">
    <property type="protein sequence ID" value="CAD9078125.1"/>
    <property type="molecule type" value="Transcribed_RNA"/>
</dbReference>